<evidence type="ECO:0000256" key="9">
    <source>
        <dbReference type="PROSITE-ProRule" id="PRU00385"/>
    </source>
</evidence>
<name>A0A8P4GHW5_DICLA</name>
<dbReference type="SUPFAM" id="SSF46966">
    <property type="entry name" value="Spectrin repeat"/>
    <property type="match status" value="5"/>
</dbReference>
<dbReference type="FunFam" id="1.20.58.60:FF:000126">
    <property type="entry name" value="Spectrin repeat containing, nuclear envelope 1a"/>
    <property type="match status" value="1"/>
</dbReference>
<dbReference type="InterPro" id="IPR012315">
    <property type="entry name" value="KASH"/>
</dbReference>
<dbReference type="SMART" id="SM00150">
    <property type="entry name" value="SPEC"/>
    <property type="match status" value="4"/>
</dbReference>
<dbReference type="Pfam" id="PF25035">
    <property type="entry name" value="SYNE1"/>
    <property type="match status" value="1"/>
</dbReference>
<dbReference type="Pfam" id="PF10541">
    <property type="entry name" value="KASH"/>
    <property type="match status" value="1"/>
</dbReference>
<reference evidence="12" key="2">
    <citation type="submission" date="2025-09" db="UniProtKB">
        <authorList>
            <consortium name="Ensembl"/>
        </authorList>
    </citation>
    <scope>IDENTIFICATION</scope>
</reference>
<dbReference type="InterPro" id="IPR002017">
    <property type="entry name" value="Spectrin_repeat"/>
</dbReference>
<keyword evidence="2" id="KW-0597">Phosphoprotein</keyword>
<sequence>MSNLRSWLSRMEAELSRPITYSVCHHQEIQKRLAEQQELQRDIEQHTEGVASVLSLCDVLLRDEDAAGGTEAESDSLQETSRSLDQRWRTICAMALDRRLRIEETSRLWCKFLDDYSRFEDWLKMAERTAANPNSADVLYTVAKEELKKFEGFQRQVHERLTQLELVNNQYRRLVRENRTDRASQLKAMVHEGNRRWDTLHRRVAAILRRLKYFTSQREEFEGTRESMLVWLTELDLQLTNVEHFSESDVHHKIQQLNSFQKEITLNTERIDGLIVFGEDLIQKSSPQDAALIEDELEELHSYCQEVFSRLVRFHQRLSQPPIINEEPELSGTTFSLESSLELIGRPWLGRSQGSLPATPTHLLASPLERSGRETPVSVDSLPLEWDHTGDVGGSSSHEDDEDEEDDEEDRTYFSALSGKFTVSYRLMLHLMSQCSGSIEDIKRVSLILDDEEQPEELGLTGLTASDKQSGVIERWELLQAQSRTDQHAGPQEPQQLTSDLGNITSWLENVIPELERLQQSDPAASIEDMAARAKELKEMQKMFTRYKSVMLSVNLRAQEAPELQERMAGMNRDWSRACTGLQQWDTSLRKTLMRCQEFHETLHSLLLWLAHAESRRYSILLLGPTVTISNVCGLQDLQEELQGRQTQQASLQALWSQLQPEEEVEESNEAREKLHVTGSKLKLLLRQVDQDLSTLQQHPSQRDSSPPRSFFYRALRAAFPLHLLLLFLLLLPCLIPMSESDPSCTGANNFARSFYPMLRYTNGPPPT</sequence>
<evidence type="ECO:0000259" key="11">
    <source>
        <dbReference type="PROSITE" id="PS51049"/>
    </source>
</evidence>
<dbReference type="InterPro" id="IPR018159">
    <property type="entry name" value="Spectrin/alpha-actinin"/>
</dbReference>
<keyword evidence="5" id="KW-1133">Transmembrane helix</keyword>
<dbReference type="InterPro" id="IPR056887">
    <property type="entry name" value="SYNE1/2_dom"/>
</dbReference>
<evidence type="ECO:0000313" key="13">
    <source>
        <dbReference type="Proteomes" id="UP000694389"/>
    </source>
</evidence>
<dbReference type="GeneTree" id="ENSGT00940000154656"/>
<evidence type="ECO:0000256" key="7">
    <source>
        <dbReference type="ARBA" id="ARBA00023242"/>
    </source>
</evidence>
<comment type="subcellular location">
    <subcellularLocation>
        <location evidence="8">Nucleus outer membrane</location>
        <topology evidence="8">Single-pass type IV membrane protein</topology>
    </subcellularLocation>
</comment>
<evidence type="ECO:0000256" key="1">
    <source>
        <dbReference type="ARBA" id="ARBA00008619"/>
    </source>
</evidence>
<evidence type="ECO:0000256" key="4">
    <source>
        <dbReference type="ARBA" id="ARBA00022737"/>
    </source>
</evidence>
<dbReference type="AlphaFoldDB" id="A0A8P4GHW5"/>
<keyword evidence="6 9" id="KW-0472">Membrane</keyword>
<dbReference type="SMART" id="SM01249">
    <property type="entry name" value="KASH"/>
    <property type="match status" value="1"/>
</dbReference>
<organism evidence="12 13">
    <name type="scientific">Dicentrarchus labrax</name>
    <name type="common">European seabass</name>
    <name type="synonym">Morone labrax</name>
    <dbReference type="NCBI Taxonomy" id="13489"/>
    <lineage>
        <taxon>Eukaryota</taxon>
        <taxon>Metazoa</taxon>
        <taxon>Chordata</taxon>
        <taxon>Craniata</taxon>
        <taxon>Vertebrata</taxon>
        <taxon>Euteleostomi</taxon>
        <taxon>Actinopterygii</taxon>
        <taxon>Neopterygii</taxon>
        <taxon>Teleostei</taxon>
        <taxon>Neoteleostei</taxon>
        <taxon>Acanthomorphata</taxon>
        <taxon>Eupercaria</taxon>
        <taxon>Moronidae</taxon>
        <taxon>Dicentrarchus</taxon>
    </lineage>
</organism>
<evidence type="ECO:0000313" key="12">
    <source>
        <dbReference type="Ensembl" id="ENSDLAP00005082916.1"/>
    </source>
</evidence>
<dbReference type="PANTHER" id="PTHR14514">
    <property type="entry name" value="PKA ANCHORING PROTEIN"/>
    <property type="match status" value="1"/>
</dbReference>
<feature type="region of interest" description="Disordered" evidence="10">
    <location>
        <begin position="360"/>
        <end position="411"/>
    </location>
</feature>
<evidence type="ECO:0000256" key="6">
    <source>
        <dbReference type="ARBA" id="ARBA00023136"/>
    </source>
</evidence>
<reference evidence="12" key="1">
    <citation type="submission" date="2025-08" db="UniProtKB">
        <authorList>
            <consortium name="Ensembl"/>
        </authorList>
    </citation>
    <scope>IDENTIFICATION</scope>
</reference>
<accession>A0A8P4GHW5</accession>
<comment type="similarity">
    <text evidence="1">Belongs to the nesprin family.</text>
</comment>
<dbReference type="PROSITE" id="PS51049">
    <property type="entry name" value="KASH"/>
    <property type="match status" value="1"/>
</dbReference>
<keyword evidence="4" id="KW-0677">Repeat</keyword>
<dbReference type="Gene3D" id="1.20.58.60">
    <property type="match status" value="4"/>
</dbReference>
<dbReference type="GO" id="GO:0005640">
    <property type="term" value="C:nuclear outer membrane"/>
    <property type="evidence" value="ECO:0007669"/>
    <property type="project" value="UniProtKB-SubCell"/>
</dbReference>
<keyword evidence="7" id="KW-0539">Nucleus</keyword>
<protein>
    <recommendedName>
        <fullName evidence="11">KASH domain-containing protein</fullName>
    </recommendedName>
</protein>
<keyword evidence="13" id="KW-1185">Reference proteome</keyword>
<feature type="compositionally biased region" description="Acidic residues" evidence="10">
    <location>
        <begin position="399"/>
        <end position="410"/>
    </location>
</feature>
<evidence type="ECO:0000256" key="10">
    <source>
        <dbReference type="SAM" id="MobiDB-lite"/>
    </source>
</evidence>
<feature type="topological domain" description="Cytoplasmic" evidence="9">
    <location>
        <begin position="1"/>
        <end position="717"/>
    </location>
</feature>
<dbReference type="FunFam" id="1.20.58.60:FF:000157">
    <property type="entry name" value="Nesprin-1 isoform 1"/>
    <property type="match status" value="1"/>
</dbReference>
<feature type="topological domain" description="Perinuclear space" evidence="9">
    <location>
        <begin position="739"/>
        <end position="768"/>
    </location>
</feature>
<evidence type="ECO:0000256" key="5">
    <source>
        <dbReference type="ARBA" id="ARBA00022989"/>
    </source>
</evidence>
<dbReference type="PANTHER" id="PTHR14514:SF4">
    <property type="entry name" value="NESPRIN-2"/>
    <property type="match status" value="1"/>
</dbReference>
<feature type="domain" description="KASH" evidence="11">
    <location>
        <begin position="709"/>
        <end position="768"/>
    </location>
</feature>
<keyword evidence="3 9" id="KW-0812">Transmembrane</keyword>
<evidence type="ECO:0000256" key="3">
    <source>
        <dbReference type="ARBA" id="ARBA00022692"/>
    </source>
</evidence>
<evidence type="ECO:0000256" key="8">
    <source>
        <dbReference type="ARBA" id="ARBA00046312"/>
    </source>
</evidence>
<dbReference type="CDD" id="cd00176">
    <property type="entry name" value="SPEC"/>
    <property type="match status" value="1"/>
</dbReference>
<evidence type="ECO:0000256" key="2">
    <source>
        <dbReference type="ARBA" id="ARBA00022553"/>
    </source>
</evidence>
<proteinExistence type="inferred from homology"/>
<dbReference type="Proteomes" id="UP000694389">
    <property type="component" value="Unassembled WGS sequence"/>
</dbReference>
<dbReference type="Pfam" id="PF00435">
    <property type="entry name" value="Spectrin"/>
    <property type="match status" value="2"/>
</dbReference>
<dbReference type="Ensembl" id="ENSDLAT00005088717.1">
    <property type="protein sequence ID" value="ENSDLAP00005082916.1"/>
    <property type="gene ID" value="ENSDLAG00005030584.1"/>
</dbReference>